<keyword evidence="4" id="KW-0862">Zinc</keyword>
<dbReference type="GO" id="GO:0005634">
    <property type="term" value="C:nucleus"/>
    <property type="evidence" value="ECO:0007669"/>
    <property type="project" value="UniProtKB-SubCell"/>
</dbReference>
<dbReference type="Proteomes" id="UP000663841">
    <property type="component" value="Unassembled WGS sequence"/>
</dbReference>
<dbReference type="EMBL" id="CAJMWW010000159">
    <property type="protein sequence ID" value="CAE6452410.1"/>
    <property type="molecule type" value="Genomic_DNA"/>
</dbReference>
<dbReference type="SUPFAM" id="SSF53098">
    <property type="entry name" value="Ribonuclease H-like"/>
    <property type="match status" value="1"/>
</dbReference>
<evidence type="ECO:0000313" key="8">
    <source>
        <dbReference type="Proteomes" id="UP000663841"/>
    </source>
</evidence>
<evidence type="ECO:0000256" key="5">
    <source>
        <dbReference type="ARBA" id="ARBA00023242"/>
    </source>
</evidence>
<comment type="caution">
    <text evidence="7">The sequence shown here is derived from an EMBL/GenBank/DDBJ whole genome shotgun (WGS) entry which is preliminary data.</text>
</comment>
<dbReference type="PANTHER" id="PTHR46481:SF10">
    <property type="entry name" value="ZINC FINGER BED DOMAIN-CONTAINING PROTEIN 39"/>
    <property type="match status" value="1"/>
</dbReference>
<accession>A0A8H3BAT4</accession>
<reference evidence="7" key="1">
    <citation type="submission" date="2021-01" db="EMBL/GenBank/DDBJ databases">
        <authorList>
            <person name="Kaushik A."/>
        </authorList>
    </citation>
    <scope>NUCLEOTIDE SEQUENCE</scope>
    <source>
        <strain evidence="7">AG3-T5</strain>
    </source>
</reference>
<keyword evidence="5" id="KW-0539">Nucleus</keyword>
<dbReference type="InterPro" id="IPR008906">
    <property type="entry name" value="HATC_C_dom"/>
</dbReference>
<dbReference type="PANTHER" id="PTHR46481">
    <property type="entry name" value="ZINC FINGER BED DOMAIN-CONTAINING PROTEIN 4"/>
    <property type="match status" value="1"/>
</dbReference>
<keyword evidence="2" id="KW-0479">Metal-binding</keyword>
<dbReference type="InterPro" id="IPR012337">
    <property type="entry name" value="RNaseH-like_sf"/>
</dbReference>
<dbReference type="AlphaFoldDB" id="A0A8H3BAT4"/>
<protein>
    <recommendedName>
        <fullName evidence="6">HAT C-terminal dimerisation domain-containing protein</fullName>
    </recommendedName>
</protein>
<evidence type="ECO:0000256" key="4">
    <source>
        <dbReference type="ARBA" id="ARBA00022833"/>
    </source>
</evidence>
<dbReference type="GO" id="GO:0046983">
    <property type="term" value="F:protein dimerization activity"/>
    <property type="evidence" value="ECO:0007669"/>
    <property type="project" value="InterPro"/>
</dbReference>
<name>A0A8H3BAT4_9AGAM</name>
<dbReference type="InterPro" id="IPR052035">
    <property type="entry name" value="ZnF_BED_domain_contain"/>
</dbReference>
<evidence type="ECO:0000256" key="3">
    <source>
        <dbReference type="ARBA" id="ARBA00022771"/>
    </source>
</evidence>
<keyword evidence="3" id="KW-0863">Zinc-finger</keyword>
<evidence type="ECO:0000256" key="2">
    <source>
        <dbReference type="ARBA" id="ARBA00022723"/>
    </source>
</evidence>
<dbReference type="Pfam" id="PF05699">
    <property type="entry name" value="Dimer_Tnp_hAT"/>
    <property type="match status" value="1"/>
</dbReference>
<proteinExistence type="predicted"/>
<evidence type="ECO:0000259" key="6">
    <source>
        <dbReference type="Pfam" id="PF05699"/>
    </source>
</evidence>
<evidence type="ECO:0000313" key="7">
    <source>
        <dbReference type="EMBL" id="CAE6452410.1"/>
    </source>
</evidence>
<dbReference type="GO" id="GO:0008270">
    <property type="term" value="F:zinc ion binding"/>
    <property type="evidence" value="ECO:0007669"/>
    <property type="project" value="UniProtKB-KW"/>
</dbReference>
<gene>
    <name evidence="7" type="ORF">RDB_LOCUS130504</name>
</gene>
<feature type="domain" description="HAT C-terminal dimerisation" evidence="6">
    <location>
        <begin position="472"/>
        <end position="538"/>
    </location>
</feature>
<organism evidence="7 8">
    <name type="scientific">Rhizoctonia solani</name>
    <dbReference type="NCBI Taxonomy" id="456999"/>
    <lineage>
        <taxon>Eukaryota</taxon>
        <taxon>Fungi</taxon>
        <taxon>Dikarya</taxon>
        <taxon>Basidiomycota</taxon>
        <taxon>Agaricomycotina</taxon>
        <taxon>Agaricomycetes</taxon>
        <taxon>Cantharellales</taxon>
        <taxon>Ceratobasidiaceae</taxon>
        <taxon>Rhizoctonia</taxon>
    </lineage>
</organism>
<sequence>MDEIKNSLGEVSLTTDLWSDELLRAFMAVTAHYINSEGNLAEHLIAFRKLDGHHTGANVGQVLFSVIDEMGIVPKMGMVTADNASSNDTMMDELKRAFDSQGIDFDPEAIRLRNTVKGFRSSAIRREGFKRNLIEGNQAGRFKLNGKTVILPVIQPSLDCPTRWGSTADMIDNVRLLYLGPILDYSIRHTDLDIPCISHKQFLALQNVSTVLSVPRRVQQLLSAEHTPTLSLVLPLYNNLIGIWRTCITKFPEQRHAISVAIDKIQEYIIKTRRSPAYAFAMFVNPHIKMSWIDSAWSSSPDETTSLAEHALDAIKSRLLMYAEERDRKLLERCTRIQSTHANRADRAAVSQQNGYAELLLLGETIGRAPDHPLSSLVTGIDSPASNSGLNLPDYSTSFPPPAYLPDHDPHTVSSSNLDHESRQLSYAAVVSRLSPEQLRAKHLAQVEEEIAIWLGIGPLPLKTNPKDPLKKDNVNMVDFWKGYGELLPLIHRMAVDVLPAQASSVSSERVFSSSKLTCTRERNRISAELVEARQVLKHSVRQQRSSELSSSLLDFTDRITPIGDDVVEWITSFMYSI</sequence>
<evidence type="ECO:0000256" key="1">
    <source>
        <dbReference type="ARBA" id="ARBA00004123"/>
    </source>
</evidence>
<comment type="subcellular location">
    <subcellularLocation>
        <location evidence="1">Nucleus</location>
    </subcellularLocation>
</comment>